<evidence type="ECO:0000259" key="2">
    <source>
        <dbReference type="PROSITE" id="PS50960"/>
    </source>
</evidence>
<feature type="DNA-binding region" description="H-T-H motif" evidence="1">
    <location>
        <begin position="26"/>
        <end position="46"/>
    </location>
</feature>
<evidence type="ECO:0000313" key="4">
    <source>
        <dbReference type="Proteomes" id="UP000828390"/>
    </source>
</evidence>
<protein>
    <recommendedName>
        <fullName evidence="2">HTH psq-type domain-containing protein</fullName>
    </recommendedName>
</protein>
<keyword evidence="1" id="KW-0539">Nucleus</keyword>
<reference evidence="3" key="2">
    <citation type="submission" date="2020-11" db="EMBL/GenBank/DDBJ databases">
        <authorList>
            <person name="McCartney M.A."/>
            <person name="Auch B."/>
            <person name="Kono T."/>
            <person name="Mallez S."/>
            <person name="Becker A."/>
            <person name="Gohl D.M."/>
            <person name="Silverstein K.A.T."/>
            <person name="Koren S."/>
            <person name="Bechman K.B."/>
            <person name="Herman A."/>
            <person name="Abrahante J.E."/>
            <person name="Garbe J."/>
        </authorList>
    </citation>
    <scope>NUCLEOTIDE SEQUENCE</scope>
    <source>
        <strain evidence="3">Duluth1</strain>
        <tissue evidence="3">Whole animal</tissue>
    </source>
</reference>
<dbReference type="GO" id="GO:0003677">
    <property type="term" value="F:DNA binding"/>
    <property type="evidence" value="ECO:0007669"/>
    <property type="project" value="UniProtKB-UniRule"/>
</dbReference>
<evidence type="ECO:0000313" key="3">
    <source>
        <dbReference type="EMBL" id="KAH3883053.1"/>
    </source>
</evidence>
<organism evidence="3 4">
    <name type="scientific">Dreissena polymorpha</name>
    <name type="common">Zebra mussel</name>
    <name type="synonym">Mytilus polymorpha</name>
    <dbReference type="NCBI Taxonomy" id="45954"/>
    <lineage>
        <taxon>Eukaryota</taxon>
        <taxon>Metazoa</taxon>
        <taxon>Spiralia</taxon>
        <taxon>Lophotrochozoa</taxon>
        <taxon>Mollusca</taxon>
        <taxon>Bivalvia</taxon>
        <taxon>Autobranchia</taxon>
        <taxon>Heteroconchia</taxon>
        <taxon>Euheterodonta</taxon>
        <taxon>Imparidentia</taxon>
        <taxon>Neoheterodontei</taxon>
        <taxon>Myida</taxon>
        <taxon>Dreissenoidea</taxon>
        <taxon>Dreissenidae</taxon>
        <taxon>Dreissena</taxon>
    </lineage>
</organism>
<dbReference type="AlphaFoldDB" id="A0A9D4MSX3"/>
<keyword evidence="4" id="KW-1185">Reference proteome</keyword>
<comment type="caution">
    <text evidence="3">The sequence shown here is derived from an EMBL/GenBank/DDBJ whole genome shotgun (WGS) entry which is preliminary data.</text>
</comment>
<dbReference type="EMBL" id="JAIWYP010000001">
    <property type="protein sequence ID" value="KAH3883053.1"/>
    <property type="molecule type" value="Genomic_DNA"/>
</dbReference>
<accession>A0A9D4MSX3</accession>
<dbReference type="PROSITE" id="PS50960">
    <property type="entry name" value="HTH_PSQ"/>
    <property type="match status" value="1"/>
</dbReference>
<feature type="domain" description="HTH psq-type" evidence="2">
    <location>
        <begin position="1"/>
        <end position="50"/>
    </location>
</feature>
<dbReference type="Pfam" id="PF05225">
    <property type="entry name" value="HTH_psq"/>
    <property type="match status" value="1"/>
</dbReference>
<comment type="subcellular location">
    <subcellularLocation>
        <location evidence="1">Nucleus</location>
    </subcellularLocation>
</comment>
<dbReference type="Gene3D" id="1.10.10.60">
    <property type="entry name" value="Homeodomain-like"/>
    <property type="match status" value="1"/>
</dbReference>
<evidence type="ECO:0000256" key="1">
    <source>
        <dbReference type="PROSITE-ProRule" id="PRU00320"/>
    </source>
</evidence>
<name>A0A9D4MSX3_DREPO</name>
<dbReference type="InterPro" id="IPR009057">
    <property type="entry name" value="Homeodomain-like_sf"/>
</dbReference>
<dbReference type="Proteomes" id="UP000828390">
    <property type="component" value="Unassembled WGS sequence"/>
</dbReference>
<keyword evidence="1" id="KW-0238">DNA-binding</keyword>
<proteinExistence type="predicted"/>
<dbReference type="GO" id="GO:0005634">
    <property type="term" value="C:nucleus"/>
    <property type="evidence" value="ECO:0007669"/>
    <property type="project" value="UniProtKB-SubCell"/>
</dbReference>
<dbReference type="InterPro" id="IPR007889">
    <property type="entry name" value="HTH_Psq"/>
</dbReference>
<gene>
    <name evidence="3" type="ORF">DPMN_007001</name>
</gene>
<dbReference type="SUPFAM" id="SSF46689">
    <property type="entry name" value="Homeodomain-like"/>
    <property type="match status" value="1"/>
</dbReference>
<reference evidence="3" key="1">
    <citation type="journal article" date="2019" name="bioRxiv">
        <title>The Genome of the Zebra Mussel, Dreissena polymorpha: A Resource for Invasive Species Research.</title>
        <authorList>
            <person name="McCartney M.A."/>
            <person name="Auch B."/>
            <person name="Kono T."/>
            <person name="Mallez S."/>
            <person name="Zhang Y."/>
            <person name="Obille A."/>
            <person name="Becker A."/>
            <person name="Abrahante J.E."/>
            <person name="Garbe J."/>
            <person name="Badalamenti J.P."/>
            <person name="Herman A."/>
            <person name="Mangelson H."/>
            <person name="Liachko I."/>
            <person name="Sullivan S."/>
            <person name="Sone E.D."/>
            <person name="Koren S."/>
            <person name="Silverstein K.A.T."/>
            <person name="Beckman K.B."/>
            <person name="Gohl D.M."/>
        </authorList>
    </citation>
    <scope>NUCLEOTIDE SEQUENCE</scope>
    <source>
        <strain evidence="3">Duluth1</strain>
        <tissue evidence="3">Whole animal</tissue>
    </source>
</reference>
<sequence length="112" mass="12635">MKKLKQYTNAIMMAAYKAVRENHMKVDRAAVTFGIPKQTLRDMVLNKVNVNAKSGKDSLFAHDEELSGKAYLKSMTPLKIQARFRKAGILPFDATLQGLSPLYNRGRRPLPN</sequence>